<keyword evidence="3" id="KW-0804">Transcription</keyword>
<organism evidence="5 6">
    <name type="scientific">Selenomonas timonae</name>
    <dbReference type="NCBI Taxonomy" id="2754044"/>
    <lineage>
        <taxon>Bacteria</taxon>
        <taxon>Bacillati</taxon>
        <taxon>Bacillota</taxon>
        <taxon>Negativicutes</taxon>
        <taxon>Selenomonadales</taxon>
        <taxon>Selenomonadaceae</taxon>
        <taxon>Selenomonas</taxon>
    </lineage>
</organism>
<dbReference type="PRINTS" id="PR00032">
    <property type="entry name" value="HTHARAC"/>
</dbReference>
<evidence type="ECO:0000259" key="4">
    <source>
        <dbReference type="PROSITE" id="PS01124"/>
    </source>
</evidence>
<dbReference type="PANTHER" id="PTHR43280:SF28">
    <property type="entry name" value="HTH-TYPE TRANSCRIPTIONAL ACTIVATOR RHAS"/>
    <property type="match status" value="1"/>
</dbReference>
<accession>A0A7G7VLL0</accession>
<protein>
    <submittedName>
        <fullName evidence="5">AraC family transcriptional regulator</fullName>
    </submittedName>
</protein>
<dbReference type="AlphaFoldDB" id="A0A7G7VLL0"/>
<dbReference type="PROSITE" id="PS00041">
    <property type="entry name" value="HTH_ARAC_FAMILY_1"/>
    <property type="match status" value="1"/>
</dbReference>
<keyword evidence="1" id="KW-0805">Transcription regulation</keyword>
<dbReference type="SUPFAM" id="SSF51215">
    <property type="entry name" value="Regulatory protein AraC"/>
    <property type="match status" value="1"/>
</dbReference>
<dbReference type="InterPro" id="IPR009057">
    <property type="entry name" value="Homeodomain-like_sf"/>
</dbReference>
<dbReference type="EMBL" id="CP060204">
    <property type="protein sequence ID" value="QNH55003.1"/>
    <property type="molecule type" value="Genomic_DNA"/>
</dbReference>
<dbReference type="PROSITE" id="PS01124">
    <property type="entry name" value="HTH_ARAC_FAMILY_2"/>
    <property type="match status" value="1"/>
</dbReference>
<dbReference type="Proteomes" id="UP000515480">
    <property type="component" value="Chromosome"/>
</dbReference>
<dbReference type="InterPro" id="IPR020449">
    <property type="entry name" value="Tscrpt_reg_AraC-type_HTH"/>
</dbReference>
<dbReference type="InterPro" id="IPR018062">
    <property type="entry name" value="HTH_AraC-typ_CS"/>
</dbReference>
<dbReference type="PANTHER" id="PTHR43280">
    <property type="entry name" value="ARAC-FAMILY TRANSCRIPTIONAL REGULATOR"/>
    <property type="match status" value="1"/>
</dbReference>
<dbReference type="SMART" id="SM00342">
    <property type="entry name" value="HTH_ARAC"/>
    <property type="match status" value="1"/>
</dbReference>
<dbReference type="RefSeq" id="WP_185980907.1">
    <property type="nucleotide sequence ID" value="NZ_CP060204.1"/>
</dbReference>
<dbReference type="Gene3D" id="2.60.120.10">
    <property type="entry name" value="Jelly Rolls"/>
    <property type="match status" value="1"/>
</dbReference>
<dbReference type="InterPro" id="IPR037923">
    <property type="entry name" value="HTH-like"/>
</dbReference>
<feature type="domain" description="HTH araC/xylS-type" evidence="4">
    <location>
        <begin position="187"/>
        <end position="285"/>
    </location>
</feature>
<evidence type="ECO:0000256" key="2">
    <source>
        <dbReference type="ARBA" id="ARBA00023125"/>
    </source>
</evidence>
<dbReference type="InterPro" id="IPR014710">
    <property type="entry name" value="RmlC-like_jellyroll"/>
</dbReference>
<dbReference type="SUPFAM" id="SSF46689">
    <property type="entry name" value="Homeodomain-like"/>
    <property type="match status" value="2"/>
</dbReference>
<name>A0A7G7VLL0_9FIRM</name>
<evidence type="ECO:0000313" key="5">
    <source>
        <dbReference type="EMBL" id="QNH55003.1"/>
    </source>
</evidence>
<gene>
    <name evidence="5" type="ORF">H1B31_03445</name>
</gene>
<keyword evidence="6" id="KW-1185">Reference proteome</keyword>
<keyword evidence="2" id="KW-0238">DNA-binding</keyword>
<evidence type="ECO:0000256" key="3">
    <source>
        <dbReference type="ARBA" id="ARBA00023163"/>
    </source>
</evidence>
<dbReference type="InterPro" id="IPR003313">
    <property type="entry name" value="AraC-bd"/>
</dbReference>
<proteinExistence type="predicted"/>
<dbReference type="Pfam" id="PF02311">
    <property type="entry name" value="AraC_binding"/>
    <property type="match status" value="1"/>
</dbReference>
<evidence type="ECO:0000256" key="1">
    <source>
        <dbReference type="ARBA" id="ARBA00023015"/>
    </source>
</evidence>
<dbReference type="InterPro" id="IPR018060">
    <property type="entry name" value="HTH_AraC"/>
</dbReference>
<dbReference type="GO" id="GO:0003700">
    <property type="term" value="F:DNA-binding transcription factor activity"/>
    <property type="evidence" value="ECO:0007669"/>
    <property type="project" value="InterPro"/>
</dbReference>
<dbReference type="Gene3D" id="1.10.10.60">
    <property type="entry name" value="Homeodomain-like"/>
    <property type="match status" value="2"/>
</dbReference>
<dbReference type="GO" id="GO:0043565">
    <property type="term" value="F:sequence-specific DNA binding"/>
    <property type="evidence" value="ECO:0007669"/>
    <property type="project" value="InterPro"/>
</dbReference>
<evidence type="ECO:0000313" key="6">
    <source>
        <dbReference type="Proteomes" id="UP000515480"/>
    </source>
</evidence>
<reference evidence="5 6" key="1">
    <citation type="submission" date="2020-07" db="EMBL/GenBank/DDBJ databases">
        <title>Complete genome and description of Selenomonas timonensis sp. nov., a new bacterium isolated from a gingivitis subject.</title>
        <authorList>
            <person name="Antezack A."/>
        </authorList>
    </citation>
    <scope>NUCLEOTIDE SEQUENCE [LARGE SCALE GENOMIC DNA]</scope>
    <source>
        <strain evidence="5 6">Marseille-Q3039</strain>
    </source>
</reference>
<dbReference type="KEGG" id="stim:H1B31_03445"/>
<dbReference type="Pfam" id="PF12833">
    <property type="entry name" value="HTH_18"/>
    <property type="match status" value="1"/>
</dbReference>
<sequence length="288" mass="32910">MKHEGYNEFRTRGRFDFPIEFHHVDRNHPRFHMPYHWHIEYEIVYIVRGGLKLALNEDTVQAQTGDIIFIRDGIVHGGAPLDEETVYECIVFDLKKLLQGSQSTGARVQPILEHELLINKYIPGTTADVPGMIAMLFAAMKEAYAGYEMVVTGMLYSFLGAVLRHGLCHAPNAALRESSRRRVMQLKKTFQLIDDAYDQPLTLGDLAAAAGLTPNYFCRFFQKITHRSPIDYLNYYRIEAACIRLAQGDESITEIALATGFNDISYFIKTFRRYKGISPLKYQKTISS</sequence>